<feature type="domain" description="Fungal-type protein kinase" evidence="2">
    <location>
        <begin position="205"/>
        <end position="585"/>
    </location>
</feature>
<dbReference type="InParanoid" id="A0A5C3PKU0"/>
<reference evidence="3 4" key="1">
    <citation type="journal article" date="2019" name="Nat. Ecol. Evol.">
        <title>Megaphylogeny resolves global patterns of mushroom evolution.</title>
        <authorList>
            <person name="Varga T."/>
            <person name="Krizsan K."/>
            <person name="Foldi C."/>
            <person name="Dima B."/>
            <person name="Sanchez-Garcia M."/>
            <person name="Sanchez-Ramirez S."/>
            <person name="Szollosi G.J."/>
            <person name="Szarkandi J.G."/>
            <person name="Papp V."/>
            <person name="Albert L."/>
            <person name="Andreopoulos W."/>
            <person name="Angelini C."/>
            <person name="Antonin V."/>
            <person name="Barry K.W."/>
            <person name="Bougher N.L."/>
            <person name="Buchanan P."/>
            <person name="Buyck B."/>
            <person name="Bense V."/>
            <person name="Catcheside P."/>
            <person name="Chovatia M."/>
            <person name="Cooper J."/>
            <person name="Damon W."/>
            <person name="Desjardin D."/>
            <person name="Finy P."/>
            <person name="Geml J."/>
            <person name="Haridas S."/>
            <person name="Hughes K."/>
            <person name="Justo A."/>
            <person name="Karasinski D."/>
            <person name="Kautmanova I."/>
            <person name="Kiss B."/>
            <person name="Kocsube S."/>
            <person name="Kotiranta H."/>
            <person name="LaButti K.M."/>
            <person name="Lechner B.E."/>
            <person name="Liimatainen K."/>
            <person name="Lipzen A."/>
            <person name="Lukacs Z."/>
            <person name="Mihaltcheva S."/>
            <person name="Morgado L.N."/>
            <person name="Niskanen T."/>
            <person name="Noordeloos M.E."/>
            <person name="Ohm R.A."/>
            <person name="Ortiz-Santana B."/>
            <person name="Ovrebo C."/>
            <person name="Racz N."/>
            <person name="Riley R."/>
            <person name="Savchenko A."/>
            <person name="Shiryaev A."/>
            <person name="Soop K."/>
            <person name="Spirin V."/>
            <person name="Szebenyi C."/>
            <person name="Tomsovsky M."/>
            <person name="Tulloss R.E."/>
            <person name="Uehling J."/>
            <person name="Grigoriev I.V."/>
            <person name="Vagvolgyi C."/>
            <person name="Papp T."/>
            <person name="Martin F.M."/>
            <person name="Miettinen O."/>
            <person name="Hibbett D.S."/>
            <person name="Nagy L.G."/>
        </authorList>
    </citation>
    <scope>NUCLEOTIDE SEQUENCE [LARGE SCALE GENOMIC DNA]</scope>
    <source>
        <strain evidence="3 4">HHB13444</strain>
    </source>
</reference>
<dbReference type="InterPro" id="IPR011009">
    <property type="entry name" value="Kinase-like_dom_sf"/>
</dbReference>
<sequence length="791" mass="89784">MADAPTTTTSRCVYNAPMALDVTLSHTRGMEPEAAKARNRRRVQDLMKAIVGPLPVEAFLDAFIPRRESWGKAPSLSRKHAFIAVPRHATTAEGICGPLLKALRKARTHCPGYSFHDTSARSLHPRRLGYMKPHICCYATENFDLVQHSETESRTEFGYAEFFIDAKPSPSHDYFVDPPITSTIEGRASHDFIAPAEDEEFRKHRDRALGQHIGYVAEIFARQPRVAVLSISMAGSRARLVRWDRAGCVVTEAFDIRDRADLFCDFLWRFSQTTHRRRGHDVTVEVASPHEETLFRASIKAHVKLQLALAEGATLDNALRQHYEPGCVAAVHVLAHGSPANAAHVHRFLVSRPVVSPLRLTGRATTGYWAVDARTRNVVFLKDTWRAYPPVDLEGETLKRMNEQGVCNIPALVCHGDVPDYIPHDEREVDPRDVQVSETDEYQNEESVCKVMDDKVVVAKHWHYRVVLGTVGYGLRELRGTEELLHATYNVFHAMRDALRLDSRLHRDISVGNILLVREEGRDVRRGVLVDWETSCRVNDTGKAVEPGRVGTWQFMSVEMLLNGENDRQHTFQDDMESLLYVVLYCSLLWLPHTLPTNHLVAMFNVLFEYSDTIGTRRIGGNGKLVNAYHRSHSDRVAFPPALQEWMQTVMEYHHPVDHTEEEYADRWTNPEYLDRFWGDFVKLHALDRDDRVVHDHLHATGVYKAVSAAASTEAILLFHASSDECTSAPPRKRTRRTTATIDAPPVDPRRSNRIREQQERVQAAPSSSKQSALSKARPRTRRPKTSSRKK</sequence>
<feature type="compositionally biased region" description="Polar residues" evidence="1">
    <location>
        <begin position="765"/>
        <end position="774"/>
    </location>
</feature>
<feature type="compositionally biased region" description="Basic residues" evidence="1">
    <location>
        <begin position="777"/>
        <end position="791"/>
    </location>
</feature>
<dbReference type="InterPro" id="IPR040976">
    <property type="entry name" value="Pkinase_fungal"/>
</dbReference>
<gene>
    <name evidence="3" type="ORF">K466DRAFT_14339</name>
</gene>
<dbReference type="EMBL" id="ML211067">
    <property type="protein sequence ID" value="TFK89717.1"/>
    <property type="molecule type" value="Genomic_DNA"/>
</dbReference>
<dbReference type="Proteomes" id="UP000308197">
    <property type="component" value="Unassembled WGS sequence"/>
</dbReference>
<dbReference type="AlphaFoldDB" id="A0A5C3PKU0"/>
<dbReference type="Gene3D" id="1.10.510.10">
    <property type="entry name" value="Transferase(Phosphotransferase) domain 1"/>
    <property type="match status" value="1"/>
</dbReference>
<organism evidence="3 4">
    <name type="scientific">Polyporus arcularius HHB13444</name>
    <dbReference type="NCBI Taxonomy" id="1314778"/>
    <lineage>
        <taxon>Eukaryota</taxon>
        <taxon>Fungi</taxon>
        <taxon>Dikarya</taxon>
        <taxon>Basidiomycota</taxon>
        <taxon>Agaricomycotina</taxon>
        <taxon>Agaricomycetes</taxon>
        <taxon>Polyporales</taxon>
        <taxon>Polyporaceae</taxon>
        <taxon>Polyporus</taxon>
    </lineage>
</organism>
<dbReference type="SUPFAM" id="SSF56112">
    <property type="entry name" value="Protein kinase-like (PK-like)"/>
    <property type="match status" value="1"/>
</dbReference>
<keyword evidence="4" id="KW-1185">Reference proteome</keyword>
<evidence type="ECO:0000259" key="2">
    <source>
        <dbReference type="Pfam" id="PF17667"/>
    </source>
</evidence>
<feature type="region of interest" description="Disordered" evidence="1">
    <location>
        <begin position="725"/>
        <end position="791"/>
    </location>
</feature>
<evidence type="ECO:0000313" key="4">
    <source>
        <dbReference type="Proteomes" id="UP000308197"/>
    </source>
</evidence>
<name>A0A5C3PKU0_9APHY</name>
<feature type="compositionally biased region" description="Basic and acidic residues" evidence="1">
    <location>
        <begin position="748"/>
        <end position="760"/>
    </location>
</feature>
<proteinExistence type="predicted"/>
<evidence type="ECO:0000256" key="1">
    <source>
        <dbReference type="SAM" id="MobiDB-lite"/>
    </source>
</evidence>
<protein>
    <recommendedName>
        <fullName evidence="2">Fungal-type protein kinase domain-containing protein</fullName>
    </recommendedName>
</protein>
<dbReference type="PANTHER" id="PTHR38248">
    <property type="entry name" value="FUNK1 6"/>
    <property type="match status" value="1"/>
</dbReference>
<accession>A0A5C3PKU0</accession>
<dbReference type="Pfam" id="PF17667">
    <property type="entry name" value="Pkinase_fungal"/>
    <property type="match status" value="1"/>
</dbReference>
<evidence type="ECO:0000313" key="3">
    <source>
        <dbReference type="EMBL" id="TFK89717.1"/>
    </source>
</evidence>
<dbReference type="PANTHER" id="PTHR38248:SF2">
    <property type="entry name" value="FUNK1 11"/>
    <property type="match status" value="1"/>
</dbReference>